<proteinExistence type="predicted"/>
<dbReference type="Pfam" id="PF00563">
    <property type="entry name" value="EAL"/>
    <property type="match status" value="1"/>
</dbReference>
<dbReference type="Gene3D" id="3.30.450.20">
    <property type="entry name" value="PAS domain"/>
    <property type="match status" value="1"/>
</dbReference>
<dbReference type="PROSITE" id="PS50887">
    <property type="entry name" value="GGDEF"/>
    <property type="match status" value="1"/>
</dbReference>
<dbReference type="InterPro" id="IPR050706">
    <property type="entry name" value="Cyclic-di-GMP_PDE-like"/>
</dbReference>
<dbReference type="KEGG" id="mpq:ABA45_12335"/>
<dbReference type="Pfam" id="PF00990">
    <property type="entry name" value="GGDEF"/>
    <property type="match status" value="1"/>
</dbReference>
<evidence type="ECO:0000313" key="4">
    <source>
        <dbReference type="EMBL" id="AKO53101.1"/>
    </source>
</evidence>
<dbReference type="InterPro" id="IPR000160">
    <property type="entry name" value="GGDEF_dom"/>
</dbReference>
<dbReference type="CDD" id="cd01948">
    <property type="entry name" value="EAL"/>
    <property type="match status" value="1"/>
</dbReference>
<name>A0A0H4I274_9GAMM</name>
<evidence type="ECO:0000259" key="2">
    <source>
        <dbReference type="PROSITE" id="PS50883"/>
    </source>
</evidence>
<feature type="domain" description="GGDEF" evidence="3">
    <location>
        <begin position="360"/>
        <end position="491"/>
    </location>
</feature>
<dbReference type="SMART" id="SM00267">
    <property type="entry name" value="GGDEF"/>
    <property type="match status" value="1"/>
</dbReference>
<dbReference type="GO" id="GO:0071111">
    <property type="term" value="F:cyclic-guanylate-specific phosphodiesterase activity"/>
    <property type="evidence" value="ECO:0007669"/>
    <property type="project" value="InterPro"/>
</dbReference>
<reference evidence="4 5" key="1">
    <citation type="submission" date="2015-05" db="EMBL/GenBank/DDBJ databases">
        <title>Complete genome of Marinobacter psychrophilus strain 20041T isolated from sea-ice of the Canadian Basin.</title>
        <authorList>
            <person name="Song L."/>
            <person name="Ren L."/>
            <person name="Yu Y."/>
            <person name="Wang X."/>
        </authorList>
    </citation>
    <scope>NUCLEOTIDE SEQUENCE [LARGE SCALE GENOMIC DNA]</scope>
    <source>
        <strain evidence="4 5">20041</strain>
    </source>
</reference>
<dbReference type="InterPro" id="IPR043128">
    <property type="entry name" value="Rev_trsase/Diguanyl_cyclase"/>
</dbReference>
<dbReference type="PROSITE" id="PS50883">
    <property type="entry name" value="EAL"/>
    <property type="match status" value="1"/>
</dbReference>
<feature type="transmembrane region" description="Helical" evidence="1">
    <location>
        <begin position="298"/>
        <end position="322"/>
    </location>
</feature>
<dbReference type="AlphaFoldDB" id="A0A0H4I274"/>
<dbReference type="RefSeq" id="WP_048386533.1">
    <property type="nucleotide sequence ID" value="NZ_CP011494.1"/>
</dbReference>
<organism evidence="4 5">
    <name type="scientific">Marinobacter psychrophilus</name>
    <dbReference type="NCBI Taxonomy" id="330734"/>
    <lineage>
        <taxon>Bacteria</taxon>
        <taxon>Pseudomonadati</taxon>
        <taxon>Pseudomonadota</taxon>
        <taxon>Gammaproteobacteria</taxon>
        <taxon>Pseudomonadales</taxon>
        <taxon>Marinobacteraceae</taxon>
        <taxon>Marinobacter</taxon>
    </lineage>
</organism>
<dbReference type="PATRIC" id="fig|330734.3.peg.2585"/>
<keyword evidence="1" id="KW-0472">Membrane</keyword>
<feature type="domain" description="EAL" evidence="2">
    <location>
        <begin position="500"/>
        <end position="750"/>
    </location>
</feature>
<dbReference type="CDD" id="cd12914">
    <property type="entry name" value="PDC1_DGC_like"/>
    <property type="match status" value="1"/>
</dbReference>
<dbReference type="Proteomes" id="UP000036406">
    <property type="component" value="Chromosome"/>
</dbReference>
<dbReference type="STRING" id="330734.ABA45_12335"/>
<accession>A0A0H4I274</accession>
<dbReference type="InterPro" id="IPR001633">
    <property type="entry name" value="EAL_dom"/>
</dbReference>
<protein>
    <submittedName>
        <fullName evidence="4">Diguanylate phosphodiesterase</fullName>
    </submittedName>
</protein>
<dbReference type="InterPro" id="IPR029787">
    <property type="entry name" value="Nucleotide_cyclase"/>
</dbReference>
<evidence type="ECO:0000313" key="5">
    <source>
        <dbReference type="Proteomes" id="UP000036406"/>
    </source>
</evidence>
<keyword evidence="1" id="KW-1133">Transmembrane helix</keyword>
<evidence type="ECO:0000259" key="3">
    <source>
        <dbReference type="PROSITE" id="PS50887"/>
    </source>
</evidence>
<dbReference type="SMART" id="SM00052">
    <property type="entry name" value="EAL"/>
    <property type="match status" value="1"/>
</dbReference>
<dbReference type="PANTHER" id="PTHR33121:SF70">
    <property type="entry name" value="SIGNALING PROTEIN YKOW"/>
    <property type="match status" value="1"/>
</dbReference>
<evidence type="ECO:0000256" key="1">
    <source>
        <dbReference type="SAM" id="Phobius"/>
    </source>
</evidence>
<dbReference type="EMBL" id="CP011494">
    <property type="protein sequence ID" value="AKO53101.1"/>
    <property type="molecule type" value="Genomic_DNA"/>
</dbReference>
<keyword evidence="1" id="KW-0812">Transmembrane</keyword>
<dbReference type="SUPFAM" id="SSF141868">
    <property type="entry name" value="EAL domain-like"/>
    <property type="match status" value="1"/>
</dbReference>
<dbReference type="Gene3D" id="3.20.20.450">
    <property type="entry name" value="EAL domain"/>
    <property type="match status" value="1"/>
</dbReference>
<keyword evidence="5" id="KW-1185">Reference proteome</keyword>
<sequence length="750" mass="83911">MALLKRNLWTLFLLTLAAGSVILVLLLLSFWQSIVAERNSVHSARVALVAQSMDSVLRTQELLLTVVGREILRSGALPQTPQHSAELDRILQENPVAIGLGMARSDGQLVLVSSNLDLGLLPNLLRAKTSRDSFQEALVTDTMVLGRTYFLGAINKWTIPVRKALRNPEGEVVAVMTAGLRIDGNAGVLSNSLHSGAYDRVMLARASDGYVQFISEQGMGPEQYSKLRYQAETLTDQNPHWKNLPTADIQLSDTPHTYRILRDQQNYLGAVQFNNRFQMWVMSETLMRPLWIRFFKTALLYVSIFLGGFLALFIIFRIIAVAEAKRLKELMYLSRHDELTGVGNRSGLSASINSLLRRKQSFMVAVINIDHFRGVNDRFGQEYGDQVLCAFARRLLSVVDEKDVVARLGADEFVLLIKAVNFQALESHARQLSHQLDKPLELEQFPLQLGASIGVAVYPRDGDSVNTLLRSAHLALYQAKKSLNDWCLYREELEQAYIRRVQIEQRLRQALSLGQLTMVFQPQVDDVKVVYGYEALVRWYDDELGQVGPDEFVGVAESSGLMPALGKFVMETSIREFSEFLGAQGKMWQLAVNISVLQFLQPGFANDVLSLLSRYGLSPKQLVLEMTESLFISNFDDVLAVLNELRKQGVRVSMDDFGTGYSSLSLLRTLPLDELKIDKSFIDGLLDDHKVQNMVASIISIARSHQLELVAEGVETEGQYLALMAMGCKLFQGYYFGRPAALAVGPKSPH</sequence>
<dbReference type="InterPro" id="IPR035919">
    <property type="entry name" value="EAL_sf"/>
</dbReference>
<dbReference type="SUPFAM" id="SSF55073">
    <property type="entry name" value="Nucleotide cyclase"/>
    <property type="match status" value="1"/>
</dbReference>
<dbReference type="PANTHER" id="PTHR33121">
    <property type="entry name" value="CYCLIC DI-GMP PHOSPHODIESTERASE PDEF"/>
    <property type="match status" value="1"/>
</dbReference>
<gene>
    <name evidence="4" type="ORF">ABA45_12335</name>
</gene>
<dbReference type="NCBIfam" id="TIGR00254">
    <property type="entry name" value="GGDEF"/>
    <property type="match status" value="1"/>
</dbReference>
<dbReference type="CDD" id="cd01949">
    <property type="entry name" value="GGDEF"/>
    <property type="match status" value="1"/>
</dbReference>
<dbReference type="Gene3D" id="3.30.70.270">
    <property type="match status" value="1"/>
</dbReference>